<evidence type="ECO:0000256" key="6">
    <source>
        <dbReference type="ARBA" id="ARBA00023303"/>
    </source>
</evidence>
<dbReference type="Pfam" id="PF02537">
    <property type="entry name" value="CRCB"/>
    <property type="match status" value="1"/>
</dbReference>
<dbReference type="InterPro" id="IPR003691">
    <property type="entry name" value="FluC"/>
</dbReference>
<keyword evidence="10" id="KW-0406">Ion transport</keyword>
<dbReference type="Proteomes" id="UP001232750">
    <property type="component" value="Unassembled WGS sequence"/>
</dbReference>
<comment type="subcellular location">
    <subcellularLocation>
        <location evidence="1 10">Cell membrane</location>
        <topology evidence="1 10">Multi-pass membrane protein</topology>
    </subcellularLocation>
</comment>
<keyword evidence="4 10" id="KW-1133">Transmembrane helix</keyword>
<evidence type="ECO:0000256" key="4">
    <source>
        <dbReference type="ARBA" id="ARBA00022989"/>
    </source>
</evidence>
<evidence type="ECO:0000256" key="8">
    <source>
        <dbReference type="ARBA" id="ARBA00035585"/>
    </source>
</evidence>
<keyword evidence="2 10" id="KW-1003">Cell membrane</keyword>
<evidence type="ECO:0000256" key="2">
    <source>
        <dbReference type="ARBA" id="ARBA00022475"/>
    </source>
</evidence>
<dbReference type="PANTHER" id="PTHR28259:SF1">
    <property type="entry name" value="FLUORIDE EXPORT PROTEIN 1-RELATED"/>
    <property type="match status" value="1"/>
</dbReference>
<dbReference type="EMBL" id="JASJEU010000020">
    <property type="protein sequence ID" value="MDJ1651223.1"/>
    <property type="molecule type" value="Genomic_DNA"/>
</dbReference>
<keyword evidence="12" id="KW-1185">Reference proteome</keyword>
<keyword evidence="3 10" id="KW-0812">Transmembrane</keyword>
<evidence type="ECO:0000256" key="5">
    <source>
        <dbReference type="ARBA" id="ARBA00023136"/>
    </source>
</evidence>
<dbReference type="HAMAP" id="MF_00454">
    <property type="entry name" value="FluC"/>
    <property type="match status" value="1"/>
</dbReference>
<keyword evidence="10" id="KW-0813">Transport</keyword>
<feature type="transmembrane region" description="Helical" evidence="10">
    <location>
        <begin position="32"/>
        <end position="52"/>
    </location>
</feature>
<feature type="transmembrane region" description="Helical" evidence="10">
    <location>
        <begin position="99"/>
        <end position="118"/>
    </location>
</feature>
<proteinExistence type="inferred from homology"/>
<evidence type="ECO:0000256" key="9">
    <source>
        <dbReference type="ARBA" id="ARBA00049940"/>
    </source>
</evidence>
<comment type="catalytic activity">
    <reaction evidence="8">
        <text>fluoride(in) = fluoride(out)</text>
        <dbReference type="Rhea" id="RHEA:76159"/>
        <dbReference type="ChEBI" id="CHEBI:17051"/>
    </reaction>
    <physiologicalReaction direction="left-to-right" evidence="8">
        <dbReference type="Rhea" id="RHEA:76160"/>
    </physiologicalReaction>
</comment>
<protein>
    <recommendedName>
        <fullName evidence="10">Fluoride-specific ion channel FluC</fullName>
    </recommendedName>
</protein>
<comment type="caution">
    <text evidence="11">The sequence shown here is derived from an EMBL/GenBank/DDBJ whole genome shotgun (WGS) entry which is preliminary data.</text>
</comment>
<reference evidence="11 12" key="1">
    <citation type="submission" date="2023-05" db="EMBL/GenBank/DDBJ databases">
        <title>Gordonibacter KGMB12511T sp. nov., isolated from faeces of healthy Korean.</title>
        <authorList>
            <person name="Kim H.S."/>
            <person name="Kim J.-S."/>
            <person name="Suh M.K."/>
            <person name="Eom M.K."/>
            <person name="Do H.E."/>
            <person name="Lee J.-S."/>
        </authorList>
    </citation>
    <scope>NUCLEOTIDE SEQUENCE [LARGE SCALE GENOMIC DNA]</scope>
    <source>
        <strain evidence="11 12">KGMB12511</strain>
    </source>
</reference>
<dbReference type="RefSeq" id="WP_283832568.1">
    <property type="nucleotide sequence ID" value="NZ_JASJEU010000020.1"/>
</dbReference>
<accession>A0ABT7DNX1</accession>
<comment type="activity regulation">
    <text evidence="10">Na(+) is not transported, but it plays an essential structural role and its presence is essential for fluoride channel function.</text>
</comment>
<feature type="binding site" evidence="10">
    <location>
        <position position="72"/>
    </location>
    <ligand>
        <name>Na(+)</name>
        <dbReference type="ChEBI" id="CHEBI:29101"/>
        <note>structural</note>
    </ligand>
</feature>
<evidence type="ECO:0000256" key="1">
    <source>
        <dbReference type="ARBA" id="ARBA00004651"/>
    </source>
</evidence>
<keyword evidence="10" id="KW-0479">Metal-binding</keyword>
<comment type="function">
    <text evidence="9 10">Fluoride-specific ion channel. Important for reducing fluoride concentration in the cell, thus reducing its toxicity.</text>
</comment>
<evidence type="ECO:0000256" key="7">
    <source>
        <dbReference type="ARBA" id="ARBA00035120"/>
    </source>
</evidence>
<evidence type="ECO:0000313" key="11">
    <source>
        <dbReference type="EMBL" id="MDJ1651223.1"/>
    </source>
</evidence>
<keyword evidence="6 10" id="KW-0407">Ion channel</keyword>
<gene>
    <name evidence="10 11" type="primary">crcB</name>
    <name evidence="10" type="synonym">fluC</name>
    <name evidence="11" type="ORF">QNJ86_10460</name>
</gene>
<organism evidence="11 12">
    <name type="scientific">Gordonibacter faecis</name>
    <dbReference type="NCBI Taxonomy" id="3047475"/>
    <lineage>
        <taxon>Bacteria</taxon>
        <taxon>Bacillati</taxon>
        <taxon>Actinomycetota</taxon>
        <taxon>Coriobacteriia</taxon>
        <taxon>Eggerthellales</taxon>
        <taxon>Eggerthellaceae</taxon>
        <taxon>Gordonibacter</taxon>
    </lineage>
</organism>
<keyword evidence="10" id="KW-0915">Sodium</keyword>
<dbReference type="PANTHER" id="PTHR28259">
    <property type="entry name" value="FLUORIDE EXPORT PROTEIN 1-RELATED"/>
    <property type="match status" value="1"/>
</dbReference>
<evidence type="ECO:0000256" key="10">
    <source>
        <dbReference type="HAMAP-Rule" id="MF_00454"/>
    </source>
</evidence>
<keyword evidence="5 10" id="KW-0472">Membrane</keyword>
<dbReference type="NCBIfam" id="TIGR00494">
    <property type="entry name" value="crcB"/>
    <property type="match status" value="1"/>
</dbReference>
<feature type="binding site" evidence="10">
    <location>
        <position position="75"/>
    </location>
    <ligand>
        <name>Na(+)</name>
        <dbReference type="ChEBI" id="CHEBI:29101"/>
        <note>structural</note>
    </ligand>
</feature>
<sequence length="133" mass="13678">MFEVLCVGAGGFVGAVARYLMGLVPYEGDFPLMTFLVNFLGAVFIGVIVEITSLTSLLSPNATLFLKTGVCGGFTTFSTFSLETLALFQEGNYLTGGTYAMGSLVACLAGVALGMAAVRGAVSLVRLLSVQGG</sequence>
<evidence type="ECO:0000313" key="12">
    <source>
        <dbReference type="Proteomes" id="UP001232750"/>
    </source>
</evidence>
<name>A0ABT7DNX1_9ACTN</name>
<evidence type="ECO:0000256" key="3">
    <source>
        <dbReference type="ARBA" id="ARBA00022692"/>
    </source>
</evidence>
<comment type="similarity">
    <text evidence="7 10">Belongs to the fluoride channel Fluc/FEX (TC 1.A.43) family.</text>
</comment>
<feature type="transmembrane region" description="Helical" evidence="10">
    <location>
        <begin position="64"/>
        <end position="87"/>
    </location>
</feature>